<dbReference type="OrthoDB" id="8478788at2"/>
<evidence type="ECO:0008006" key="3">
    <source>
        <dbReference type="Google" id="ProtNLM"/>
    </source>
</evidence>
<accession>A0A501XD52</accession>
<dbReference type="InterPro" id="IPR006450">
    <property type="entry name" value="Phage_HK97_gp6-like"/>
</dbReference>
<dbReference type="CDD" id="cd08054">
    <property type="entry name" value="gp6"/>
    <property type="match status" value="1"/>
</dbReference>
<evidence type="ECO:0000313" key="2">
    <source>
        <dbReference type="Proteomes" id="UP000319897"/>
    </source>
</evidence>
<sequence length="178" mass="19558">MPSIEKTPPAAALAELKAYLRIEDSGEDALLSQLLRAATETVEAMLGLLLFEREVEERGEVRDGALRLVAEPARSLVSAEAVAADGTGRVLAAGEGQFRVGRYGEGRLDVPAFPDCQQLVVRYRAGMASDWNWVPEVLRLSVIRAAAHFHAHRDAPDEPGVPPAVRRMLTPWRARRIR</sequence>
<proteinExistence type="predicted"/>
<dbReference type="Pfam" id="PF05135">
    <property type="entry name" value="Phage_connect_1"/>
    <property type="match status" value="1"/>
</dbReference>
<evidence type="ECO:0000313" key="1">
    <source>
        <dbReference type="EMBL" id="TPE58515.1"/>
    </source>
</evidence>
<dbReference type="Gene3D" id="1.10.3230.30">
    <property type="entry name" value="Phage gp6-like head-tail connector protein"/>
    <property type="match status" value="1"/>
</dbReference>
<dbReference type="NCBIfam" id="TIGR02215">
    <property type="entry name" value="phage_chp_gp8"/>
    <property type="match status" value="1"/>
</dbReference>
<dbReference type="EMBL" id="VFSU01000034">
    <property type="protein sequence ID" value="TPE58515.1"/>
    <property type="molecule type" value="Genomic_DNA"/>
</dbReference>
<dbReference type="AlphaFoldDB" id="A0A501XD52"/>
<dbReference type="InterPro" id="IPR021146">
    <property type="entry name" value="Phage_gp6-like_head-tail"/>
</dbReference>
<dbReference type="NCBIfam" id="TIGR01560">
    <property type="entry name" value="put_DNA_pack"/>
    <property type="match status" value="1"/>
</dbReference>
<dbReference type="InterPro" id="IPR011738">
    <property type="entry name" value="Phage_CHP"/>
</dbReference>
<name>A0A501XD52_9SPHN</name>
<reference evidence="1 2" key="1">
    <citation type="submission" date="2019-06" db="EMBL/GenBank/DDBJ databases">
        <authorList>
            <person name="Lee I."/>
            <person name="Jang G.I."/>
            <person name="Hwang C.Y."/>
        </authorList>
    </citation>
    <scope>NUCLEOTIDE SEQUENCE [LARGE SCALE GENOMIC DNA]</scope>
    <source>
        <strain evidence="1 2">PAMC 28131</strain>
    </source>
</reference>
<dbReference type="Proteomes" id="UP000319897">
    <property type="component" value="Unassembled WGS sequence"/>
</dbReference>
<comment type="caution">
    <text evidence="1">The sequence shown here is derived from an EMBL/GenBank/DDBJ whole genome shotgun (WGS) entry which is preliminary data.</text>
</comment>
<gene>
    <name evidence="1" type="ORF">FJQ54_15730</name>
</gene>
<organism evidence="1 2">
    <name type="scientific">Sandaracinobacter neustonicus</name>
    <dbReference type="NCBI Taxonomy" id="1715348"/>
    <lineage>
        <taxon>Bacteria</taxon>
        <taxon>Pseudomonadati</taxon>
        <taxon>Pseudomonadota</taxon>
        <taxon>Alphaproteobacteria</taxon>
        <taxon>Sphingomonadales</taxon>
        <taxon>Sphingosinicellaceae</taxon>
        <taxon>Sandaracinobacter</taxon>
    </lineage>
</organism>
<dbReference type="RefSeq" id="WP_140929368.1">
    <property type="nucleotide sequence ID" value="NZ_VFSU01000034.1"/>
</dbReference>
<keyword evidence="2" id="KW-1185">Reference proteome</keyword>
<protein>
    <recommendedName>
        <fullName evidence="3">Phage gp6-like head-tail connector protein</fullName>
    </recommendedName>
</protein>